<evidence type="ECO:0000256" key="3">
    <source>
        <dbReference type="ARBA" id="ARBA00023242"/>
    </source>
</evidence>
<name>A0A448YHK9_BRENA</name>
<dbReference type="EMBL" id="CAACVR010000004">
    <property type="protein sequence ID" value="VEU20409.1"/>
    <property type="molecule type" value="Genomic_DNA"/>
</dbReference>
<feature type="compositionally biased region" description="Low complexity" evidence="4">
    <location>
        <begin position="171"/>
        <end position="182"/>
    </location>
</feature>
<evidence type="ECO:0000256" key="4">
    <source>
        <dbReference type="SAM" id="MobiDB-lite"/>
    </source>
</evidence>
<gene>
    <name evidence="6" type="ORF">BRENAR_LOCUS1144</name>
</gene>
<protein>
    <submittedName>
        <fullName evidence="6">DEKNAAC101238</fullName>
    </submittedName>
</protein>
<feature type="compositionally biased region" description="Gly residues" evidence="4">
    <location>
        <begin position="100"/>
        <end position="109"/>
    </location>
</feature>
<proteinExistence type="predicted"/>
<evidence type="ECO:0000259" key="5">
    <source>
        <dbReference type="Pfam" id="PF11488"/>
    </source>
</evidence>
<dbReference type="Proteomes" id="UP000290900">
    <property type="component" value="Unassembled WGS sequence"/>
</dbReference>
<dbReference type="InterPro" id="IPR021581">
    <property type="entry name" value="Tscrpt_reg_Lge1"/>
</dbReference>
<feature type="compositionally biased region" description="Polar residues" evidence="4">
    <location>
        <begin position="139"/>
        <end position="148"/>
    </location>
</feature>
<dbReference type="Pfam" id="PF11488">
    <property type="entry name" value="Lge1"/>
    <property type="match status" value="1"/>
</dbReference>
<feature type="compositionally biased region" description="Basic and acidic residues" evidence="4">
    <location>
        <begin position="186"/>
        <end position="197"/>
    </location>
</feature>
<dbReference type="InParanoid" id="A0A448YHK9"/>
<accession>A0A448YHK9</accession>
<keyword evidence="7" id="KW-1185">Reference proteome</keyword>
<dbReference type="GO" id="GO:0006325">
    <property type="term" value="P:chromatin organization"/>
    <property type="evidence" value="ECO:0007669"/>
    <property type="project" value="UniProtKB-KW"/>
</dbReference>
<dbReference type="AlphaFoldDB" id="A0A448YHK9"/>
<comment type="subcellular location">
    <subcellularLocation>
        <location evidence="1">Nucleus</location>
    </subcellularLocation>
</comment>
<keyword evidence="2" id="KW-0156">Chromatin regulator</keyword>
<feature type="region of interest" description="Disordered" evidence="4">
    <location>
        <begin position="1"/>
        <end position="197"/>
    </location>
</feature>
<feature type="compositionally biased region" description="Gly residues" evidence="4">
    <location>
        <begin position="19"/>
        <end position="31"/>
    </location>
</feature>
<evidence type="ECO:0000256" key="1">
    <source>
        <dbReference type="ARBA" id="ARBA00004123"/>
    </source>
</evidence>
<dbReference type="GO" id="GO:0005634">
    <property type="term" value="C:nucleus"/>
    <property type="evidence" value="ECO:0007669"/>
    <property type="project" value="UniProtKB-SubCell"/>
</dbReference>
<evidence type="ECO:0000313" key="6">
    <source>
        <dbReference type="EMBL" id="VEU20409.1"/>
    </source>
</evidence>
<organism evidence="6 7">
    <name type="scientific">Brettanomyces naardenensis</name>
    <name type="common">Yeast</name>
    <dbReference type="NCBI Taxonomy" id="13370"/>
    <lineage>
        <taxon>Eukaryota</taxon>
        <taxon>Fungi</taxon>
        <taxon>Dikarya</taxon>
        <taxon>Ascomycota</taxon>
        <taxon>Saccharomycotina</taxon>
        <taxon>Pichiomycetes</taxon>
        <taxon>Pichiales</taxon>
        <taxon>Pichiaceae</taxon>
        <taxon>Brettanomyces</taxon>
    </lineage>
</organism>
<evidence type="ECO:0000256" key="2">
    <source>
        <dbReference type="ARBA" id="ARBA00022853"/>
    </source>
</evidence>
<dbReference type="STRING" id="13370.A0A448YHK9"/>
<feature type="compositionally biased region" description="Basic and acidic residues" evidence="4">
    <location>
        <begin position="1"/>
        <end position="14"/>
    </location>
</feature>
<sequence length="271" mass="30708">MSGDYRDREFDGYRRGGYNYRGGRGRGGYYGGRREDPYGRPYGSSQDQPRGAERSPYSGETSSRSENETRNGNGSGAGNESGGSELTIPQGPQGSRAVRGGRGGRGGYRYRGDDRRRDDREYEYERRYEGYSRDGRQQEGYSSRSQFSDRPGRGGFRQRPSYGSERDEAAIRNGSGIRNGNGTVKVPKETTSVREPPRETHWVTRLHLTGEMKNVMQSHFDELSRISDTLFEAQEKRFQAEMEVAKYNRLTTSENLRTQLAEEKLEALNLA</sequence>
<feature type="compositionally biased region" description="Basic and acidic residues" evidence="4">
    <location>
        <begin position="110"/>
        <end position="137"/>
    </location>
</feature>
<evidence type="ECO:0000313" key="7">
    <source>
        <dbReference type="Proteomes" id="UP000290900"/>
    </source>
</evidence>
<feature type="domain" description="Transcription regulator LGE1 helical region" evidence="5">
    <location>
        <begin position="200"/>
        <end position="269"/>
    </location>
</feature>
<keyword evidence="3" id="KW-0539">Nucleus</keyword>
<reference evidence="6 7" key="1">
    <citation type="submission" date="2018-12" db="EMBL/GenBank/DDBJ databases">
        <authorList>
            <person name="Tiukova I."/>
            <person name="Dainat J."/>
        </authorList>
    </citation>
    <scope>NUCLEOTIDE SEQUENCE [LARGE SCALE GENOMIC DNA]</scope>
</reference>